<accession>A0A7I9XZW9</accession>
<dbReference type="CDD" id="cd24146">
    <property type="entry name" value="nat-AmDH_N_like"/>
    <property type="match status" value="1"/>
</dbReference>
<gene>
    <name evidence="2" type="primary">dapB_2</name>
    <name evidence="2" type="ORF">MBOT_27040</name>
</gene>
<keyword evidence="3" id="KW-1185">Reference proteome</keyword>
<evidence type="ECO:0000313" key="3">
    <source>
        <dbReference type="Proteomes" id="UP000465361"/>
    </source>
</evidence>
<dbReference type="RefSeq" id="WP_246216753.1">
    <property type="nucleotide sequence ID" value="NZ_BLKW01000004.1"/>
</dbReference>
<feature type="domain" description="2,4-diaminopentanoate dehydrogenase C-terminal" evidence="1">
    <location>
        <begin position="168"/>
        <end position="366"/>
    </location>
</feature>
<name>A0A7I9XZW9_9MYCO</name>
<sequence>MPVPYQRKNPENIGLSDSHAACRDQSDRPLRVIQWTTGNVGRRSLHAIIGRPDMELVGVYAHGRDKVGVDAAELCGWAQPTGITATNDIDALLALGADACCYNPLWPNIDELVQLLESGVNVCSSAAWITGGKQTTRERERILAACERGKSTIFGSGAHPGVTNVVGMVLSGACERVDEIRITESVDCSAYESAETQRAMGFSQHPDTPGLADSVRRESEVFAESAAMMADAIGAHLDTMTFDVTFTPATADTDLGFMTIPKGTVAGVYGYHRGWVGDRNVVSVGFNWTMGDHVVPPKPLQHGHVIQVFGLPNMRTVIHCLAPEDWTEPGFMGLGMIYTAMPVTNAVPAVVAAKPGIVTLADLPPITGRAASSGHTTGPAPN</sequence>
<proteinExistence type="predicted"/>
<dbReference type="Proteomes" id="UP000465361">
    <property type="component" value="Unassembled WGS sequence"/>
</dbReference>
<dbReference type="EMBL" id="BLKW01000004">
    <property type="protein sequence ID" value="GFG75339.1"/>
    <property type="molecule type" value="Genomic_DNA"/>
</dbReference>
<dbReference type="AlphaFoldDB" id="A0A7I9XZW9"/>
<dbReference type="SUPFAM" id="SSF51735">
    <property type="entry name" value="NAD(P)-binding Rossmann-fold domains"/>
    <property type="match status" value="1"/>
</dbReference>
<dbReference type="InterPro" id="IPR045760">
    <property type="entry name" value="DAP_DH_C"/>
</dbReference>
<dbReference type="InterPro" id="IPR036291">
    <property type="entry name" value="NAD(P)-bd_dom_sf"/>
</dbReference>
<reference evidence="2 3" key="1">
    <citation type="journal article" date="2019" name="Emerg. Microbes Infect.">
        <title>Comprehensive subspecies identification of 175 nontuberculous mycobacteria species based on 7547 genomic profiles.</title>
        <authorList>
            <person name="Matsumoto Y."/>
            <person name="Kinjo T."/>
            <person name="Motooka D."/>
            <person name="Nabeya D."/>
            <person name="Jung N."/>
            <person name="Uechi K."/>
            <person name="Horii T."/>
            <person name="Iida T."/>
            <person name="Fujita J."/>
            <person name="Nakamura S."/>
        </authorList>
    </citation>
    <scope>NUCLEOTIDE SEQUENCE [LARGE SCALE GENOMIC DNA]</scope>
    <source>
        <strain evidence="2 3">JCM 17322</strain>
    </source>
</reference>
<protein>
    <submittedName>
        <fullName evidence="2">Dihydrodipicolinate reductase</fullName>
    </submittedName>
</protein>
<comment type="caution">
    <text evidence="2">The sequence shown here is derived from an EMBL/GenBank/DDBJ whole genome shotgun (WGS) entry which is preliminary data.</text>
</comment>
<organism evidence="2 3">
    <name type="scientific">Mycobacterium botniense</name>
    <dbReference type="NCBI Taxonomy" id="84962"/>
    <lineage>
        <taxon>Bacteria</taxon>
        <taxon>Bacillati</taxon>
        <taxon>Actinomycetota</taxon>
        <taxon>Actinomycetes</taxon>
        <taxon>Mycobacteriales</taxon>
        <taxon>Mycobacteriaceae</taxon>
        <taxon>Mycobacterium</taxon>
    </lineage>
</organism>
<dbReference type="Pfam" id="PF19328">
    <property type="entry name" value="DAP_DH_C"/>
    <property type="match status" value="1"/>
</dbReference>
<evidence type="ECO:0000313" key="2">
    <source>
        <dbReference type="EMBL" id="GFG75339.1"/>
    </source>
</evidence>
<dbReference type="Gene3D" id="3.40.50.720">
    <property type="entry name" value="NAD(P)-binding Rossmann-like Domain"/>
    <property type="match status" value="1"/>
</dbReference>
<evidence type="ECO:0000259" key="1">
    <source>
        <dbReference type="Pfam" id="PF19328"/>
    </source>
</evidence>